<feature type="region of interest" description="Disordered" evidence="1">
    <location>
        <begin position="1"/>
        <end position="57"/>
    </location>
</feature>
<name>A0A5K3FC44_MESCO</name>
<accession>A0A5K3FC44</accession>
<protein>
    <submittedName>
        <fullName evidence="2">Movement protein</fullName>
    </submittedName>
</protein>
<organism evidence="2">
    <name type="scientific">Mesocestoides corti</name>
    <name type="common">Flatworm</name>
    <dbReference type="NCBI Taxonomy" id="53468"/>
    <lineage>
        <taxon>Eukaryota</taxon>
        <taxon>Metazoa</taxon>
        <taxon>Spiralia</taxon>
        <taxon>Lophotrochozoa</taxon>
        <taxon>Platyhelminthes</taxon>
        <taxon>Cestoda</taxon>
        <taxon>Eucestoda</taxon>
        <taxon>Cyclophyllidea</taxon>
        <taxon>Mesocestoididae</taxon>
        <taxon>Mesocestoides</taxon>
    </lineage>
</organism>
<evidence type="ECO:0000313" key="2">
    <source>
        <dbReference type="WBParaSite" id="MCU_007222-RA"/>
    </source>
</evidence>
<dbReference type="WBParaSite" id="MCU_007222-RA">
    <property type="protein sequence ID" value="MCU_007222-RA"/>
    <property type="gene ID" value="MCU_007222"/>
</dbReference>
<proteinExistence type="predicted"/>
<evidence type="ECO:0000256" key="1">
    <source>
        <dbReference type="SAM" id="MobiDB-lite"/>
    </source>
</evidence>
<dbReference type="AlphaFoldDB" id="A0A5K3FC44"/>
<reference evidence="2" key="1">
    <citation type="submission" date="2019-11" db="UniProtKB">
        <authorList>
            <consortium name="WormBaseParasite"/>
        </authorList>
    </citation>
    <scope>IDENTIFICATION</scope>
</reference>
<sequence>VNSPSLIRPLQPPTQRPSFRSLSPAARIINSPPISSNDYPRLSSHLGLNVGTSMTHI</sequence>